<evidence type="ECO:0000256" key="1">
    <source>
        <dbReference type="ARBA" id="ARBA00023015"/>
    </source>
</evidence>
<gene>
    <name evidence="6" type="ORF">RHRU231_470284</name>
</gene>
<reference evidence="6 7" key="1">
    <citation type="journal article" date="2014" name="Genome Announc.">
        <title>Draft Genome Sequence of Propane- and Butane-Oxidizing Actinobacterium Rhodococcus ruber IEGM 231.</title>
        <authorList>
            <person name="Ivshina I.B."/>
            <person name="Kuyukina M.S."/>
            <person name="Krivoruchko A.V."/>
            <person name="Barbe V."/>
            <person name="Fischer C."/>
        </authorList>
    </citation>
    <scope>NUCLEOTIDE SEQUENCE [LARGE SCALE GENOMIC DNA]</scope>
</reference>
<name>A0A098BNW2_9NOCA</name>
<dbReference type="InterPro" id="IPR036388">
    <property type="entry name" value="WH-like_DNA-bd_sf"/>
</dbReference>
<organism evidence="6 7">
    <name type="scientific">Rhodococcus ruber</name>
    <dbReference type="NCBI Taxonomy" id="1830"/>
    <lineage>
        <taxon>Bacteria</taxon>
        <taxon>Bacillati</taxon>
        <taxon>Actinomycetota</taxon>
        <taxon>Actinomycetes</taxon>
        <taxon>Mycobacteriales</taxon>
        <taxon>Nocardiaceae</taxon>
        <taxon>Rhodococcus</taxon>
    </lineage>
</organism>
<proteinExistence type="predicted"/>
<keyword evidence="2" id="KW-0238">DNA-binding</keyword>
<keyword evidence="1" id="KW-0805">Transcription regulation</keyword>
<dbReference type="RefSeq" id="WP_172603606.1">
    <property type="nucleotide sequence ID" value="NZ_CP024315.1"/>
</dbReference>
<evidence type="ECO:0000313" key="7">
    <source>
        <dbReference type="Proteomes" id="UP000042997"/>
    </source>
</evidence>
<evidence type="ECO:0000256" key="4">
    <source>
        <dbReference type="SAM" id="MobiDB-lite"/>
    </source>
</evidence>
<dbReference type="eggNOG" id="COG1733">
    <property type="taxonomic scope" value="Bacteria"/>
</dbReference>
<dbReference type="PANTHER" id="PTHR33204">
    <property type="entry name" value="TRANSCRIPTIONAL REGULATOR, MARR FAMILY"/>
    <property type="match status" value="1"/>
</dbReference>
<evidence type="ECO:0000256" key="3">
    <source>
        <dbReference type="ARBA" id="ARBA00023163"/>
    </source>
</evidence>
<dbReference type="InterPro" id="IPR036390">
    <property type="entry name" value="WH_DNA-bd_sf"/>
</dbReference>
<keyword evidence="3" id="KW-0804">Transcription</keyword>
<dbReference type="Pfam" id="PF01638">
    <property type="entry name" value="HxlR"/>
    <property type="match status" value="1"/>
</dbReference>
<accession>A0A098BNW2</accession>
<evidence type="ECO:0000256" key="2">
    <source>
        <dbReference type="ARBA" id="ARBA00023125"/>
    </source>
</evidence>
<dbReference type="GO" id="GO:0003677">
    <property type="term" value="F:DNA binding"/>
    <property type="evidence" value="ECO:0007669"/>
    <property type="project" value="UniProtKB-KW"/>
</dbReference>
<feature type="region of interest" description="Disordered" evidence="4">
    <location>
        <begin position="136"/>
        <end position="183"/>
    </location>
</feature>
<dbReference type="PANTHER" id="PTHR33204:SF36">
    <property type="entry name" value="TRANSCRIPTIONAL REGULATORY PROTEIN"/>
    <property type="match status" value="1"/>
</dbReference>
<dbReference type="EMBL" id="CCSD01000058">
    <property type="protein sequence ID" value="CDZ89436.1"/>
    <property type="molecule type" value="Genomic_DNA"/>
</dbReference>
<feature type="domain" description="HTH hxlR-type" evidence="5">
    <location>
        <begin position="11"/>
        <end position="110"/>
    </location>
</feature>
<dbReference type="InterPro" id="IPR002577">
    <property type="entry name" value="HTH_HxlR"/>
</dbReference>
<dbReference type="Proteomes" id="UP000042997">
    <property type="component" value="Unassembled WGS sequence"/>
</dbReference>
<protein>
    <recommendedName>
        <fullName evidence="5">HTH hxlR-type domain-containing protein</fullName>
    </recommendedName>
</protein>
<dbReference type="PROSITE" id="PS51118">
    <property type="entry name" value="HTH_HXLR"/>
    <property type="match status" value="1"/>
</dbReference>
<evidence type="ECO:0000313" key="6">
    <source>
        <dbReference type="EMBL" id="CDZ89436.1"/>
    </source>
</evidence>
<dbReference type="AlphaFoldDB" id="A0A098BNW2"/>
<evidence type="ECO:0000259" key="5">
    <source>
        <dbReference type="PROSITE" id="PS51118"/>
    </source>
</evidence>
<dbReference type="SUPFAM" id="SSF46785">
    <property type="entry name" value="Winged helix' DNA-binding domain"/>
    <property type="match status" value="1"/>
</dbReference>
<dbReference type="Gene3D" id="1.10.10.10">
    <property type="entry name" value="Winged helix-like DNA-binding domain superfamily/Winged helix DNA-binding domain"/>
    <property type="match status" value="1"/>
</dbReference>
<sequence>MRWLETDTTNCSVQRTLDVIGEKWTLLVLREAFNGVRRFDDMRRHIGMSEPILADRLRKLVAAGILRPAPYREAGHRTRNEYRLTDKGMDLFPVLVALLQWGDRYCADEDGPPVVVRDRVSGRPVAAVVVPAGTAGLTARETESTPGPGARPVPADRPTRPHRSRASASAAPGAGRGPDTIDG</sequence>